<feature type="transmembrane region" description="Helical" evidence="6">
    <location>
        <begin position="531"/>
        <end position="557"/>
    </location>
</feature>
<comment type="caution">
    <text evidence="8">The sequence shown here is derived from an EMBL/GenBank/DDBJ whole genome shotgun (WGS) entry which is preliminary data.</text>
</comment>
<proteinExistence type="predicted"/>
<evidence type="ECO:0000313" key="9">
    <source>
        <dbReference type="Proteomes" id="UP000245956"/>
    </source>
</evidence>
<feature type="transmembrane region" description="Helical" evidence="6">
    <location>
        <begin position="569"/>
        <end position="589"/>
    </location>
</feature>
<accession>A0A2U3EBH5</accession>
<dbReference type="Gene3D" id="1.20.1250.20">
    <property type="entry name" value="MFS general substrate transporter like domains"/>
    <property type="match status" value="1"/>
</dbReference>
<feature type="transmembrane region" description="Helical" evidence="6">
    <location>
        <begin position="285"/>
        <end position="306"/>
    </location>
</feature>
<feature type="domain" description="Major facilitator superfamily (MFS) profile" evidence="7">
    <location>
        <begin position="160"/>
        <end position="623"/>
    </location>
</feature>
<dbReference type="InterPro" id="IPR036259">
    <property type="entry name" value="MFS_trans_sf"/>
</dbReference>
<sequence length="644" mass="70516">MSHTVTVAPGMTPLPPAQTKSPTGSRMHETYIPSAERIGASPTSYVASCWRWLAWAADSVTALTVDDGNGDMFDRQNGRTSRPGGAAFCQRYQTATSTTSEAIAIMGPAERHPEAVPGTVHLVDLAGSSASGDGAVELVPRPSSDPEDPLNWSRRRKMVSLAMVLVYTLGVGVPTTLQYSVLADITRDTGISTAHLVQGTGVMFLFLGWGCLLTQPVALTYGRRGVYLCSLLATVPLMVWTAYSRSAGEWYAHRVLLGLFASPIEALPEVSIPDIFFAHERGSWMSVYVVFLFGSNFVAPLVAGFFAEAFGWRWTMHFGAIIAAVAFVILFFFMEETMFFRQTLEGLEQEPREPEDKSAWARNTNTSEKTETHAAETTTVASIQHMPRAYGRKLKPFSRREGRPPKRQMFLSMILPLPIIVQFPNVAWAGFIYGINLAWYQVLNATTSPILSAAPYNWSTSGVGLIYLGPIVGAIVGSLWSGVIADRLTLMLARRNKGVREPEQRLWPLALSSILSCIGLIVWGVGARHNVHWAGLAIGLGILTVSLVTGGSIALSYNVDCFKDMSGDSTTSVIIIRNTLGFAMSYGITPWYTNMGLQNCFIVAGFLSLACTSTFLLMIWKGKSLRRQSAQRYWRYAEKAIVAE</sequence>
<feature type="transmembrane region" description="Helical" evidence="6">
    <location>
        <begin position="312"/>
        <end position="333"/>
    </location>
</feature>
<evidence type="ECO:0000313" key="8">
    <source>
        <dbReference type="EMBL" id="PWI71871.1"/>
    </source>
</evidence>
<dbReference type="PANTHER" id="PTHR23502:SF30">
    <property type="entry name" value="TRANSPORTER, PUTATIVE (AFU_ORTHOLOGUE AFUA_8G04702)-RELATED"/>
    <property type="match status" value="1"/>
</dbReference>
<evidence type="ECO:0000256" key="3">
    <source>
        <dbReference type="ARBA" id="ARBA00022989"/>
    </source>
</evidence>
<dbReference type="GO" id="GO:0005886">
    <property type="term" value="C:plasma membrane"/>
    <property type="evidence" value="ECO:0007669"/>
    <property type="project" value="TreeGrafter"/>
</dbReference>
<evidence type="ECO:0000256" key="1">
    <source>
        <dbReference type="ARBA" id="ARBA00004141"/>
    </source>
</evidence>
<feature type="transmembrane region" description="Helical" evidence="6">
    <location>
        <begin position="409"/>
        <end position="435"/>
    </location>
</feature>
<feature type="region of interest" description="Disordered" evidence="5">
    <location>
        <begin position="1"/>
        <end position="26"/>
    </location>
</feature>
<evidence type="ECO:0000256" key="4">
    <source>
        <dbReference type="ARBA" id="ARBA00023136"/>
    </source>
</evidence>
<dbReference type="Proteomes" id="UP000245956">
    <property type="component" value="Unassembled WGS sequence"/>
</dbReference>
<dbReference type="EMBL" id="LCWV01000007">
    <property type="protein sequence ID" value="PWI71871.1"/>
    <property type="molecule type" value="Genomic_DNA"/>
</dbReference>
<dbReference type="PANTHER" id="PTHR23502">
    <property type="entry name" value="MAJOR FACILITATOR SUPERFAMILY"/>
    <property type="match status" value="1"/>
</dbReference>
<keyword evidence="3 6" id="KW-1133">Transmembrane helix</keyword>
<evidence type="ECO:0000256" key="6">
    <source>
        <dbReference type="SAM" id="Phobius"/>
    </source>
</evidence>
<name>A0A2U3EBH5_PURLI</name>
<feature type="transmembrane region" description="Helical" evidence="6">
    <location>
        <begin position="506"/>
        <end position="525"/>
    </location>
</feature>
<keyword evidence="2 6" id="KW-0812">Transmembrane</keyword>
<gene>
    <name evidence="8" type="ORF">PCL_11965</name>
</gene>
<feature type="transmembrane region" description="Helical" evidence="6">
    <location>
        <begin position="465"/>
        <end position="485"/>
    </location>
</feature>
<feature type="transmembrane region" description="Helical" evidence="6">
    <location>
        <begin position="159"/>
        <end position="181"/>
    </location>
</feature>
<feature type="region of interest" description="Disordered" evidence="5">
    <location>
        <begin position="349"/>
        <end position="376"/>
    </location>
</feature>
<dbReference type="InterPro" id="IPR020846">
    <property type="entry name" value="MFS_dom"/>
</dbReference>
<evidence type="ECO:0000256" key="5">
    <source>
        <dbReference type="SAM" id="MobiDB-lite"/>
    </source>
</evidence>
<dbReference type="GO" id="GO:0022857">
    <property type="term" value="F:transmembrane transporter activity"/>
    <property type="evidence" value="ECO:0007669"/>
    <property type="project" value="InterPro"/>
</dbReference>
<keyword evidence="4 6" id="KW-0472">Membrane</keyword>
<protein>
    <submittedName>
        <fullName evidence="8">Major Facilitator Superfamily protein</fullName>
    </submittedName>
</protein>
<feature type="compositionally biased region" description="Basic and acidic residues" evidence="5">
    <location>
        <begin position="349"/>
        <end position="359"/>
    </location>
</feature>
<evidence type="ECO:0000259" key="7">
    <source>
        <dbReference type="PROSITE" id="PS50850"/>
    </source>
</evidence>
<organism evidence="8 9">
    <name type="scientific">Purpureocillium lilacinum</name>
    <name type="common">Paecilomyces lilacinus</name>
    <dbReference type="NCBI Taxonomy" id="33203"/>
    <lineage>
        <taxon>Eukaryota</taxon>
        <taxon>Fungi</taxon>
        <taxon>Dikarya</taxon>
        <taxon>Ascomycota</taxon>
        <taxon>Pezizomycotina</taxon>
        <taxon>Sordariomycetes</taxon>
        <taxon>Hypocreomycetidae</taxon>
        <taxon>Hypocreales</taxon>
        <taxon>Ophiocordycipitaceae</taxon>
        <taxon>Purpureocillium</taxon>
    </lineage>
</organism>
<dbReference type="Pfam" id="PF07690">
    <property type="entry name" value="MFS_1"/>
    <property type="match status" value="1"/>
</dbReference>
<dbReference type="InterPro" id="IPR011701">
    <property type="entry name" value="MFS"/>
</dbReference>
<comment type="subcellular location">
    <subcellularLocation>
        <location evidence="1">Membrane</location>
        <topology evidence="1">Multi-pass membrane protein</topology>
    </subcellularLocation>
</comment>
<dbReference type="SUPFAM" id="SSF103473">
    <property type="entry name" value="MFS general substrate transporter"/>
    <property type="match status" value="1"/>
</dbReference>
<feature type="transmembrane region" description="Helical" evidence="6">
    <location>
        <begin position="193"/>
        <end position="213"/>
    </location>
</feature>
<feature type="transmembrane region" description="Helical" evidence="6">
    <location>
        <begin position="225"/>
        <end position="243"/>
    </location>
</feature>
<evidence type="ECO:0000256" key="2">
    <source>
        <dbReference type="ARBA" id="ARBA00022692"/>
    </source>
</evidence>
<dbReference type="AlphaFoldDB" id="A0A2U3EBH5"/>
<feature type="transmembrane region" description="Helical" evidence="6">
    <location>
        <begin position="255"/>
        <end position="278"/>
    </location>
</feature>
<reference evidence="8 9" key="1">
    <citation type="journal article" date="2016" name="Front. Microbiol.">
        <title>Genome and transcriptome sequences reveal the specific parasitism of the nematophagous Purpureocillium lilacinum 36-1.</title>
        <authorList>
            <person name="Xie J."/>
            <person name="Li S."/>
            <person name="Mo C."/>
            <person name="Xiao X."/>
            <person name="Peng D."/>
            <person name="Wang G."/>
            <person name="Xiao Y."/>
        </authorList>
    </citation>
    <scope>NUCLEOTIDE SEQUENCE [LARGE SCALE GENOMIC DNA]</scope>
    <source>
        <strain evidence="8 9">36-1</strain>
    </source>
</reference>
<feature type="transmembrane region" description="Helical" evidence="6">
    <location>
        <begin position="601"/>
        <end position="620"/>
    </location>
</feature>
<dbReference type="PROSITE" id="PS50850">
    <property type="entry name" value="MFS"/>
    <property type="match status" value="1"/>
</dbReference>